<accession>A0A1D1VBM3</accession>
<gene>
    <name evidence="1" type="primary">RvY_08499-1</name>
    <name evidence="1" type="synonym">RvY_08499.1</name>
    <name evidence="1" type="ORF">RvY_08499</name>
</gene>
<sequence length="320" mass="37391">MMMEKTERHRFLPCVLILITAICLISFSLLQLLSGLCGTTRMRSEFYPASIASSEAHGSATVVTSYYQIPSKHSHKKYLEWMSNFLAVIPCSLYVVTDNQSNPTIEEMRFLWRDRTVIDVRDMASLDFEHSDIFWIEQRRHDPQRHVPRGPELYMVWHLKTRFVMEAIETNPFDSEYFIWCDIGSFRRRDHAQLLKNFPNISTLETLNTKRMYLLAIGGQFSEDDLKLRADGLPKNDMSVGPNRMSGGVMVGHRNAWIRWNQKFYYVARRLTSVGRFIGDDQAVMASVVVLFPELVQLIYPKPYYGDAGNEWFYLQYFFS</sequence>
<reference evidence="1 2" key="1">
    <citation type="journal article" date="2016" name="Nat. Commun.">
        <title>Extremotolerant tardigrade genome and improved radiotolerance of human cultured cells by tardigrade-unique protein.</title>
        <authorList>
            <person name="Hashimoto T."/>
            <person name="Horikawa D.D."/>
            <person name="Saito Y."/>
            <person name="Kuwahara H."/>
            <person name="Kozuka-Hata H."/>
            <person name="Shin-I T."/>
            <person name="Minakuchi Y."/>
            <person name="Ohishi K."/>
            <person name="Motoyama A."/>
            <person name="Aizu T."/>
            <person name="Enomoto A."/>
            <person name="Kondo K."/>
            <person name="Tanaka S."/>
            <person name="Hara Y."/>
            <person name="Koshikawa S."/>
            <person name="Sagara H."/>
            <person name="Miura T."/>
            <person name="Yokobori S."/>
            <person name="Miyagawa K."/>
            <person name="Suzuki Y."/>
            <person name="Kubo T."/>
            <person name="Oyama M."/>
            <person name="Kohara Y."/>
            <person name="Fujiyama A."/>
            <person name="Arakawa K."/>
            <person name="Katayama T."/>
            <person name="Toyoda A."/>
            <person name="Kunieda T."/>
        </authorList>
    </citation>
    <scope>NUCLEOTIDE SEQUENCE [LARGE SCALE GENOMIC DNA]</scope>
    <source>
        <strain evidence="1 2">YOKOZUNA-1</strain>
    </source>
</reference>
<evidence type="ECO:0000313" key="1">
    <source>
        <dbReference type="EMBL" id="GAU97147.1"/>
    </source>
</evidence>
<evidence type="ECO:0000313" key="2">
    <source>
        <dbReference type="Proteomes" id="UP000186922"/>
    </source>
</evidence>
<proteinExistence type="predicted"/>
<dbReference type="Pfam" id="PF09612">
    <property type="entry name" value="HtrL_YibB"/>
    <property type="match status" value="1"/>
</dbReference>
<dbReference type="InterPro" id="IPR011735">
    <property type="entry name" value="WlaTC/HtrL_glycosyltransf"/>
</dbReference>
<organism evidence="1 2">
    <name type="scientific">Ramazzottius varieornatus</name>
    <name type="common">Water bear</name>
    <name type="synonym">Tardigrade</name>
    <dbReference type="NCBI Taxonomy" id="947166"/>
    <lineage>
        <taxon>Eukaryota</taxon>
        <taxon>Metazoa</taxon>
        <taxon>Ecdysozoa</taxon>
        <taxon>Tardigrada</taxon>
        <taxon>Eutardigrada</taxon>
        <taxon>Parachela</taxon>
        <taxon>Hypsibioidea</taxon>
        <taxon>Ramazzottiidae</taxon>
        <taxon>Ramazzottius</taxon>
    </lineage>
</organism>
<dbReference type="STRING" id="947166.A0A1D1VBM3"/>
<dbReference type="OrthoDB" id="411632at2759"/>
<dbReference type="Proteomes" id="UP000186922">
    <property type="component" value="Unassembled WGS sequence"/>
</dbReference>
<dbReference type="AlphaFoldDB" id="A0A1D1VBM3"/>
<name>A0A1D1VBM3_RAMVA</name>
<keyword evidence="2" id="KW-1185">Reference proteome</keyword>
<protein>
    <submittedName>
        <fullName evidence="1">Uncharacterized protein</fullName>
    </submittedName>
</protein>
<dbReference type="EMBL" id="BDGG01000004">
    <property type="protein sequence ID" value="GAU97147.1"/>
    <property type="molecule type" value="Genomic_DNA"/>
</dbReference>
<comment type="caution">
    <text evidence="1">The sequence shown here is derived from an EMBL/GenBank/DDBJ whole genome shotgun (WGS) entry which is preliminary data.</text>
</comment>